<evidence type="ECO:0000313" key="1">
    <source>
        <dbReference type="EMBL" id="PRQ77051.1"/>
    </source>
</evidence>
<dbReference type="EMBL" id="LCTV02000002">
    <property type="protein sequence ID" value="PRQ77051.1"/>
    <property type="molecule type" value="Genomic_DNA"/>
</dbReference>
<evidence type="ECO:0000313" key="2">
    <source>
        <dbReference type="Proteomes" id="UP000239560"/>
    </source>
</evidence>
<gene>
    <name evidence="1" type="ORF">AAT19DRAFT_12469</name>
</gene>
<dbReference type="AlphaFoldDB" id="A0A2T0AGB4"/>
<protein>
    <submittedName>
        <fullName evidence="1">Uncharacterized protein</fullName>
    </submittedName>
</protein>
<organism evidence="1 2">
    <name type="scientific">Rhodotorula toruloides</name>
    <name type="common">Yeast</name>
    <name type="synonym">Rhodosporidium toruloides</name>
    <dbReference type="NCBI Taxonomy" id="5286"/>
    <lineage>
        <taxon>Eukaryota</taxon>
        <taxon>Fungi</taxon>
        <taxon>Dikarya</taxon>
        <taxon>Basidiomycota</taxon>
        <taxon>Pucciniomycotina</taxon>
        <taxon>Microbotryomycetes</taxon>
        <taxon>Sporidiobolales</taxon>
        <taxon>Sporidiobolaceae</taxon>
        <taxon>Rhodotorula</taxon>
    </lineage>
</organism>
<dbReference type="Proteomes" id="UP000239560">
    <property type="component" value="Unassembled WGS sequence"/>
</dbReference>
<sequence>MSMLLTVSATSRPAACEPRAIASHLADSCLTLELLSEVTGHQELLHCFARYD</sequence>
<reference evidence="1 2" key="1">
    <citation type="journal article" date="2018" name="Elife">
        <title>Functional genomics of lipid metabolism in the oleaginous yeast Rhodosporidium toruloides.</title>
        <authorList>
            <person name="Coradetti S.T."/>
            <person name="Pinel D."/>
            <person name="Geiselman G."/>
            <person name="Ito M."/>
            <person name="Mondo S."/>
            <person name="Reilly M.C."/>
            <person name="Cheng Y.F."/>
            <person name="Bauer S."/>
            <person name="Grigoriev I."/>
            <person name="Gladden J.M."/>
            <person name="Simmons B.A."/>
            <person name="Brem R."/>
            <person name="Arkin A.P."/>
            <person name="Skerker J.M."/>
        </authorList>
    </citation>
    <scope>NUCLEOTIDE SEQUENCE [LARGE SCALE GENOMIC DNA]</scope>
    <source>
        <strain evidence="1 2">NBRC 0880</strain>
    </source>
</reference>
<accession>A0A2T0AGB4</accession>
<comment type="caution">
    <text evidence="1">The sequence shown here is derived from an EMBL/GenBank/DDBJ whole genome shotgun (WGS) entry which is preliminary data.</text>
</comment>
<name>A0A2T0AGB4_RHOTO</name>
<proteinExistence type="predicted"/>